<keyword evidence="1" id="KW-0175">Coiled coil</keyword>
<evidence type="ECO:0000313" key="4">
    <source>
        <dbReference type="EMBL" id="KAF0704147.1"/>
    </source>
</evidence>
<evidence type="ECO:0000259" key="3">
    <source>
        <dbReference type="Pfam" id="PF21788"/>
    </source>
</evidence>
<dbReference type="InterPro" id="IPR048365">
    <property type="entry name" value="TNP-like_RNaseH_N"/>
</dbReference>
<feature type="domain" description="Transposable element P transposase-like RNase H" evidence="2">
    <location>
        <begin position="172"/>
        <end position="305"/>
    </location>
</feature>
<evidence type="ECO:0000256" key="1">
    <source>
        <dbReference type="SAM" id="Coils"/>
    </source>
</evidence>
<dbReference type="Pfam" id="PF21788">
    <property type="entry name" value="TNP-like_GBD"/>
    <property type="match status" value="1"/>
</dbReference>
<evidence type="ECO:0000313" key="5">
    <source>
        <dbReference type="Proteomes" id="UP000478052"/>
    </source>
</evidence>
<sequence length="624" mass="71092">MSPEVLKVKTPEIKYPSVMSNSFNLNDAGTSMFSPSLSITPNTRKYISDLTELPSSSEKNKVKFLNTTSTPNLQLKNEQLKNRCKRLQKLLNKKRATISFLKQHFKPYKKKQKINIKEFLHLVEFPSISSKSLLSLSLYYKSPSTYKYMRKNKIILPGESTVRCWLNSISYSTGFSPRYMEQIKLKVSCMSFQEKKVTILLDEISIKKAIEYNKALDIIEGYEDLGTLGRTNKIGSYALVIMIRCLYVNCKFPFCYFFTGNRIKGDNLTNILKECVIKLLELGLVPSAVVCDQGSQNRRMFSLLGATYNNPSVDINGQKLFLIYDMPHLIKSLRNNLLDVILHGRCVKLHPLILPQTLSKMSCKLAIQIFSRSVAASIKTCVSTGELKTKNALDTANFIENVNDMFDSANSKHLHDANPNRRPLSKRNSQVLQNLKNFCIFFDKAVKINLKNNKVTTSPCFIGLKWTLTAIIGIYESEKIIMNQHISNKEYFLMTNKLTQDPLKNILIKCSESSNCEEDGEEFFNVDTLNDEQITRPTYSEEMQEDGLNIYNLSDDCETDSNTSSGTIVINTTNYKKSLENCAVIYFAGYLAYKCLNNFSCDECKKNLITSLDLNDESQLLLTF</sequence>
<name>A0A6G0VS46_APHCR</name>
<dbReference type="Pfam" id="PF21787">
    <property type="entry name" value="TNP-like_RNaseH_N"/>
    <property type="match status" value="1"/>
</dbReference>
<dbReference type="OrthoDB" id="7700351at2759"/>
<dbReference type="InterPro" id="IPR048366">
    <property type="entry name" value="TNP-like_GBD"/>
</dbReference>
<protein>
    <submittedName>
        <fullName evidence="4">Transposable element P transposase</fullName>
    </submittedName>
</protein>
<dbReference type="Proteomes" id="UP000478052">
    <property type="component" value="Unassembled WGS sequence"/>
</dbReference>
<accession>A0A6G0VS46</accession>
<comment type="caution">
    <text evidence="4">The sequence shown here is derived from an EMBL/GenBank/DDBJ whole genome shotgun (WGS) entry which is preliminary data.</text>
</comment>
<keyword evidence="5" id="KW-1185">Reference proteome</keyword>
<feature type="domain" description="Transposable element P transposase-like GTP-binding insertion" evidence="3">
    <location>
        <begin position="359"/>
        <end position="417"/>
    </location>
</feature>
<proteinExistence type="predicted"/>
<organism evidence="4 5">
    <name type="scientific">Aphis craccivora</name>
    <name type="common">Cowpea aphid</name>
    <dbReference type="NCBI Taxonomy" id="307492"/>
    <lineage>
        <taxon>Eukaryota</taxon>
        <taxon>Metazoa</taxon>
        <taxon>Ecdysozoa</taxon>
        <taxon>Arthropoda</taxon>
        <taxon>Hexapoda</taxon>
        <taxon>Insecta</taxon>
        <taxon>Pterygota</taxon>
        <taxon>Neoptera</taxon>
        <taxon>Paraneoptera</taxon>
        <taxon>Hemiptera</taxon>
        <taxon>Sternorrhyncha</taxon>
        <taxon>Aphidomorpha</taxon>
        <taxon>Aphidoidea</taxon>
        <taxon>Aphididae</taxon>
        <taxon>Aphidini</taxon>
        <taxon>Aphis</taxon>
        <taxon>Aphis</taxon>
    </lineage>
</organism>
<reference evidence="4 5" key="1">
    <citation type="submission" date="2019-08" db="EMBL/GenBank/DDBJ databases">
        <title>Whole genome of Aphis craccivora.</title>
        <authorList>
            <person name="Voronova N.V."/>
            <person name="Shulinski R.S."/>
            <person name="Bandarenka Y.V."/>
            <person name="Zhorov D.G."/>
            <person name="Warner D."/>
        </authorList>
    </citation>
    <scope>NUCLEOTIDE SEQUENCE [LARGE SCALE GENOMIC DNA]</scope>
    <source>
        <strain evidence="4">180601</strain>
        <tissue evidence="4">Whole Body</tissue>
    </source>
</reference>
<gene>
    <name evidence="4" type="ORF">FWK35_00031506</name>
</gene>
<feature type="coiled-coil region" evidence="1">
    <location>
        <begin position="70"/>
        <end position="97"/>
    </location>
</feature>
<dbReference type="AlphaFoldDB" id="A0A6G0VS46"/>
<evidence type="ECO:0000259" key="2">
    <source>
        <dbReference type="Pfam" id="PF21787"/>
    </source>
</evidence>
<feature type="non-terminal residue" evidence="4">
    <location>
        <position position="624"/>
    </location>
</feature>
<dbReference type="EMBL" id="VUJU01013642">
    <property type="protein sequence ID" value="KAF0704147.1"/>
    <property type="molecule type" value="Genomic_DNA"/>
</dbReference>